<comment type="caution">
    <text evidence="2">The sequence shown here is derived from an EMBL/GenBank/DDBJ whole genome shotgun (WGS) entry which is preliminary data.</text>
</comment>
<protein>
    <submittedName>
        <fullName evidence="2">Uncharacterized protein</fullName>
    </submittedName>
</protein>
<gene>
    <name evidence="2" type="ORF">NE237_029370</name>
</gene>
<accession>A0A9Q0GTS2</accession>
<feature type="compositionally biased region" description="Basic and acidic residues" evidence="1">
    <location>
        <begin position="275"/>
        <end position="294"/>
    </location>
</feature>
<feature type="compositionally biased region" description="Basic and acidic residues" evidence="1">
    <location>
        <begin position="336"/>
        <end position="347"/>
    </location>
</feature>
<evidence type="ECO:0000313" key="3">
    <source>
        <dbReference type="Proteomes" id="UP001141806"/>
    </source>
</evidence>
<dbReference type="Proteomes" id="UP001141806">
    <property type="component" value="Unassembled WGS sequence"/>
</dbReference>
<name>A0A9Q0GTS2_9MAGN</name>
<reference evidence="2" key="1">
    <citation type="journal article" date="2023" name="Plant J.">
        <title>The genome of the king protea, Protea cynaroides.</title>
        <authorList>
            <person name="Chang J."/>
            <person name="Duong T.A."/>
            <person name="Schoeman C."/>
            <person name="Ma X."/>
            <person name="Roodt D."/>
            <person name="Barker N."/>
            <person name="Li Z."/>
            <person name="Van de Peer Y."/>
            <person name="Mizrachi E."/>
        </authorList>
    </citation>
    <scope>NUCLEOTIDE SEQUENCE</scope>
    <source>
        <tissue evidence="2">Young leaves</tissue>
    </source>
</reference>
<evidence type="ECO:0000256" key="1">
    <source>
        <dbReference type="SAM" id="MobiDB-lite"/>
    </source>
</evidence>
<proteinExistence type="predicted"/>
<evidence type="ECO:0000313" key="2">
    <source>
        <dbReference type="EMBL" id="KAJ4952538.1"/>
    </source>
</evidence>
<dbReference type="EMBL" id="JAMYWD010000012">
    <property type="protein sequence ID" value="KAJ4952538.1"/>
    <property type="molecule type" value="Genomic_DNA"/>
</dbReference>
<feature type="region of interest" description="Disordered" evidence="1">
    <location>
        <begin position="275"/>
        <end position="347"/>
    </location>
</feature>
<organism evidence="2 3">
    <name type="scientific">Protea cynaroides</name>
    <dbReference type="NCBI Taxonomy" id="273540"/>
    <lineage>
        <taxon>Eukaryota</taxon>
        <taxon>Viridiplantae</taxon>
        <taxon>Streptophyta</taxon>
        <taxon>Embryophyta</taxon>
        <taxon>Tracheophyta</taxon>
        <taxon>Spermatophyta</taxon>
        <taxon>Magnoliopsida</taxon>
        <taxon>Proteales</taxon>
        <taxon>Proteaceae</taxon>
        <taxon>Protea</taxon>
    </lineage>
</organism>
<dbReference type="AlphaFoldDB" id="A0A9Q0GTS2"/>
<sequence length="347" mass="39053">MALEFVEEEKGTRYFPHKAANELHAYISSDACEEIFSSLVPKFKNNPSPLEDKEDDEVLEVTEYGYIDVVYDAYSMKLKDILDGKTVNFSVKVFLLVGVKELILGSDSDVLHMFCEYENEDQPIQYFVFGFEVSKEFSINYIVHWYHKSLLQRSCQTMVEKSLLNNKKNVSKKTLCKKTITKKTLSKTTVFTLIVQRFAITGVSNNIGDISNSSVTIHRCGRDYVQRRGKLTPGASSSQWANTYLVNLSSDEDCDSDDHSIDEQVGDEIVGDEAIRDEAVRDEKVGDEKVGDEKMGDDDSMDFEWGKDGIEVGDDDSIDSEKDLKGEEDMGGVVDSDGKLSDCKSDD</sequence>
<keyword evidence="3" id="KW-1185">Reference proteome</keyword>
<feature type="compositionally biased region" description="Basic and acidic residues" evidence="1">
    <location>
        <begin position="319"/>
        <end position="328"/>
    </location>
</feature>